<dbReference type="InterPro" id="IPR032534">
    <property type="entry name" value="EcxA_zinc-bd"/>
</dbReference>
<dbReference type="InterPro" id="IPR033428">
    <property type="entry name" value="DUF5118"/>
</dbReference>
<proteinExistence type="predicted"/>
<dbReference type="AlphaFoldDB" id="A0A1G6G7L5"/>
<name>A0A1G6G7L5_BACOV</name>
<evidence type="ECO:0000259" key="3">
    <source>
        <dbReference type="Pfam" id="PF17162"/>
    </source>
</evidence>
<feature type="compositionally biased region" description="Basic and acidic residues" evidence="1">
    <location>
        <begin position="513"/>
        <end position="529"/>
    </location>
</feature>
<organism evidence="4 5">
    <name type="scientific">Bacteroides ovatus</name>
    <dbReference type="NCBI Taxonomy" id="28116"/>
    <lineage>
        <taxon>Bacteria</taxon>
        <taxon>Pseudomonadati</taxon>
        <taxon>Bacteroidota</taxon>
        <taxon>Bacteroidia</taxon>
        <taxon>Bacteroidales</taxon>
        <taxon>Bacteroidaceae</taxon>
        <taxon>Bacteroides</taxon>
    </lineage>
</organism>
<dbReference type="RefSeq" id="WP_074558915.1">
    <property type="nucleotide sequence ID" value="NZ_FMYE01000031.1"/>
</dbReference>
<dbReference type="SUPFAM" id="SSF55486">
    <property type="entry name" value="Metalloproteases ('zincins'), catalytic domain"/>
    <property type="match status" value="1"/>
</dbReference>
<feature type="domain" description="DUF5118" evidence="3">
    <location>
        <begin position="27"/>
        <end position="68"/>
    </location>
</feature>
<evidence type="ECO:0000313" key="5">
    <source>
        <dbReference type="Proteomes" id="UP000183670"/>
    </source>
</evidence>
<dbReference type="GO" id="GO:0008237">
    <property type="term" value="F:metallopeptidase activity"/>
    <property type="evidence" value="ECO:0007669"/>
    <property type="project" value="InterPro"/>
</dbReference>
<evidence type="ECO:0000313" key="4">
    <source>
        <dbReference type="EMBL" id="SDB77982.1"/>
    </source>
</evidence>
<evidence type="ECO:0000259" key="2">
    <source>
        <dbReference type="Pfam" id="PF16313"/>
    </source>
</evidence>
<reference evidence="4 5" key="1">
    <citation type="submission" date="2016-10" db="EMBL/GenBank/DDBJ databases">
        <authorList>
            <person name="de Groot N.N."/>
        </authorList>
    </citation>
    <scope>NUCLEOTIDE SEQUENCE [LARGE SCALE GENOMIC DNA]</scope>
    <source>
        <strain evidence="4 5">NLAE-zl-C500</strain>
    </source>
</reference>
<dbReference type="Pfam" id="PF16313">
    <property type="entry name" value="DUF4953"/>
    <property type="match status" value="1"/>
</dbReference>
<evidence type="ECO:0000256" key="1">
    <source>
        <dbReference type="SAM" id="MobiDB-lite"/>
    </source>
</evidence>
<dbReference type="CDD" id="cd04276">
    <property type="entry name" value="ZnMc_MMP_like_2"/>
    <property type="match status" value="1"/>
</dbReference>
<dbReference type="Gene3D" id="3.40.390.10">
    <property type="entry name" value="Collagenase (Catalytic Domain)"/>
    <property type="match status" value="1"/>
</dbReference>
<dbReference type="PROSITE" id="PS51257">
    <property type="entry name" value="PROKAR_LIPOPROTEIN"/>
    <property type="match status" value="1"/>
</dbReference>
<sequence length="782" mass="89672">MLKGIISAIFLAVACTFLYGQQPNMATFLKEGAPVEVIPGMFTTYRSGKHIYWEIPDSLIGREFAVTTIILTAPARPDRDMEKKFGYSGDMIGPVFFSFRKQGDELWIVDPLNERIIENPAGIYAKIAAQRGNSRLYKRLPVKAKTQGSSLIEIGEVLKDFPLFTLDIVSFDLLVGSRLKEKDCIKEIKGYDNRLLVHISRAYRSSSIGMPGKPVSPSYIGDWDTGVCIKLLSKKPLEAVSANSGAYFSIGKECFQGDQPAVRKAVIKRWRLEIKPEDKEKYMKGELVEPIQPIIFYIDRNTPEKYIGCIIEAVRDWRPAFEQAGFKNAIDARLAPTAEEDPDFSIYDSTYPFISWKISGQNNAYGPTPCESRSGEIIACHVGIFSSVLNLEQKWYFAQCGANDPQAWNIEFPDSLQLEQIKQVFIHEVGHTLGLEHNFLGSSHYSIDQLRDNDFLSRYSIGSSIMDYVRYNYALRPQDKVDLKNRRVRVGEYDKWAIEWGYRIFPGKDASEREENRERWNQEKQKDPSLHFSGGIDVRAQAEDLGNDHVIVNTQGIENLKYLCEHPDVWHVTDKTSLYVLQGRYEAVLNHYKQWVQHVLSHLGGKRLAEADDENIYIPEKADYNKKVMNFIQTYVLQPPAWMFNKSFTHKLEIDASQEFDRFYEELMSEIIRSLRKVEESENACEDMLSVNEFLESMHEGLFVEWTDNVPVSEAKHKIQTLYVNKLCDLLDRSEKITSSKLLVSVMQALNRIKKEGLDYSNRVAEPVAKKRAMFLVDSIIF</sequence>
<dbReference type="EMBL" id="FMYE01000031">
    <property type="protein sequence ID" value="SDB77982.1"/>
    <property type="molecule type" value="Genomic_DNA"/>
</dbReference>
<dbReference type="PANTHER" id="PTHR38478">
    <property type="entry name" value="PEPTIDASE M1A AND M12B"/>
    <property type="match status" value="1"/>
</dbReference>
<evidence type="ECO:0008006" key="6">
    <source>
        <dbReference type="Google" id="ProtNLM"/>
    </source>
</evidence>
<dbReference type="Pfam" id="PF17162">
    <property type="entry name" value="DUF5118"/>
    <property type="match status" value="1"/>
</dbReference>
<feature type="region of interest" description="Disordered" evidence="1">
    <location>
        <begin position="513"/>
        <end position="532"/>
    </location>
</feature>
<dbReference type="InterPro" id="IPR024079">
    <property type="entry name" value="MetalloPept_cat_dom_sf"/>
</dbReference>
<dbReference type="InterPro" id="IPR034032">
    <property type="entry name" value="Zn_MMP-like_bac"/>
</dbReference>
<accession>A0A1G6G7L5</accession>
<dbReference type="Proteomes" id="UP000183670">
    <property type="component" value="Unassembled WGS sequence"/>
</dbReference>
<dbReference type="PANTHER" id="PTHR38478:SF1">
    <property type="entry name" value="ZINC DEPENDENT METALLOPROTEASE DOMAIN LIPOPROTEIN"/>
    <property type="match status" value="1"/>
</dbReference>
<gene>
    <name evidence="4" type="ORF">SAMN05192581_103140</name>
</gene>
<feature type="domain" description="EcxA zinc-binding" evidence="2">
    <location>
        <begin position="411"/>
        <end position="707"/>
    </location>
</feature>
<protein>
    <recommendedName>
        <fullName evidence="6">DUF5117 domain-containing protein</fullName>
    </recommendedName>
</protein>